<organism evidence="2 3">
    <name type="scientific">Xylella fastidiosa subsp. multiplex</name>
    <dbReference type="NCBI Taxonomy" id="644357"/>
    <lineage>
        <taxon>Bacteria</taxon>
        <taxon>Pseudomonadati</taxon>
        <taxon>Pseudomonadota</taxon>
        <taxon>Gammaproteobacteria</taxon>
        <taxon>Lysobacterales</taxon>
        <taxon>Lysobacteraceae</taxon>
        <taxon>Xylella</taxon>
    </lineage>
</organism>
<evidence type="ECO:0000313" key="2">
    <source>
        <dbReference type="EMBL" id="MRU22593.1"/>
    </source>
</evidence>
<feature type="non-terminal residue" evidence="2">
    <location>
        <position position="77"/>
    </location>
</feature>
<dbReference type="AlphaFoldDB" id="A0A9Q4MHN0"/>
<dbReference type="EMBL" id="VDCJ01000064">
    <property type="protein sequence ID" value="MRU22593.1"/>
    <property type="molecule type" value="Genomic_DNA"/>
</dbReference>
<sequence length="77" mass="8708">GASLLSFIFLLLLFVLTRHVENKRREASASFPVQQNPFLWWQLAALCGCAGVGYIIIATYLPLVEKTFNVPFIDEHL</sequence>
<accession>A0A9Q4MHN0</accession>
<feature type="non-terminal residue" evidence="2">
    <location>
        <position position="1"/>
    </location>
</feature>
<protein>
    <submittedName>
        <fullName evidence="2">YbfB/YjiJ family MFS transporter</fullName>
    </submittedName>
</protein>
<dbReference type="Pfam" id="PF06779">
    <property type="entry name" value="MFS_4"/>
    <property type="match status" value="1"/>
</dbReference>
<comment type="caution">
    <text evidence="2">The sequence shown here is derived from an EMBL/GenBank/DDBJ whole genome shotgun (WGS) entry which is preliminary data.</text>
</comment>
<feature type="transmembrane region" description="Helical" evidence="1">
    <location>
        <begin position="38"/>
        <end position="61"/>
    </location>
</feature>
<evidence type="ECO:0000256" key="1">
    <source>
        <dbReference type="SAM" id="Phobius"/>
    </source>
</evidence>
<name>A0A9Q4MHN0_XYLFS</name>
<evidence type="ECO:0000313" key="3">
    <source>
        <dbReference type="Proteomes" id="UP000474061"/>
    </source>
</evidence>
<reference evidence="2" key="2">
    <citation type="journal article" date="2020" name="Appl. Environ. Microbiol.">
        <title>Multiple intercontinental introductions associated with the emergence of a plant pathogen in Europe.</title>
        <authorList>
            <person name="Landa B.B."/>
            <person name="Castillo A.I."/>
            <person name="Giampetruzzi A."/>
            <person name="Kahn A."/>
            <person name="Roman-Ecija M."/>
            <person name="Velasco-Amo M.P."/>
            <person name="Navas-Cortes J.A."/>
            <person name="Marco-Noales E."/>
            <person name="Barbe S."/>
            <person name="Moralejo E."/>
            <person name="Coletta-Filho H.D."/>
            <person name="Saldarelli P."/>
            <person name="Saponari M."/>
            <person name="Almeida R.P.P."/>
        </authorList>
    </citation>
    <scope>NUCLEOTIDE SEQUENCE</scope>
    <source>
        <strain evidence="2">XYL1981</strain>
    </source>
</reference>
<reference evidence="2" key="1">
    <citation type="submission" date="2019-05" db="EMBL/GenBank/DDBJ databases">
        <authorList>
            <person name="Castillo A."/>
            <person name="Giampetruzzi A."/>
            <person name="Landa B."/>
            <person name="Saponari M."/>
            <person name="Almeida R.P.P."/>
            <person name="Moralejo E."/>
            <person name="Marco-Noales E."/>
            <person name="Velasco-Amo M.P."/>
            <person name="Roman-Ecija M."/>
            <person name="Navarro I."/>
            <person name="Monterde A."/>
            <person name="Barbe S."/>
        </authorList>
    </citation>
    <scope>NUCLEOTIDE SEQUENCE</scope>
    <source>
        <strain evidence="2">XYL1981</strain>
    </source>
</reference>
<proteinExistence type="predicted"/>
<dbReference type="InterPro" id="IPR010645">
    <property type="entry name" value="MFS_4"/>
</dbReference>
<keyword evidence="1" id="KW-0472">Membrane</keyword>
<keyword evidence="1" id="KW-0812">Transmembrane</keyword>
<dbReference type="Proteomes" id="UP000474061">
    <property type="component" value="Unassembled WGS sequence"/>
</dbReference>
<gene>
    <name evidence="2" type="ORF">FG476_00250</name>
</gene>
<keyword evidence="1" id="KW-1133">Transmembrane helix</keyword>